<dbReference type="PROSITE" id="PS50011">
    <property type="entry name" value="PROTEIN_KINASE_DOM"/>
    <property type="match status" value="1"/>
</dbReference>
<reference evidence="5" key="2">
    <citation type="submission" date="2020-06" db="EMBL/GenBank/DDBJ databases">
        <title>Helianthus annuus Genome sequencing and assembly Release 2.</title>
        <authorList>
            <person name="Gouzy J."/>
            <person name="Langlade N."/>
            <person name="Munos S."/>
        </authorList>
    </citation>
    <scope>NUCLEOTIDE SEQUENCE</scope>
    <source>
        <tissue evidence="5">Leaves</tissue>
    </source>
</reference>
<evidence type="ECO:0000313" key="5">
    <source>
        <dbReference type="EMBL" id="KAF5800377.1"/>
    </source>
</evidence>
<name>A0A9K3NH81_HELAN</name>
<evidence type="ECO:0000259" key="4">
    <source>
        <dbReference type="PROSITE" id="PS50011"/>
    </source>
</evidence>
<dbReference type="GO" id="GO:0005524">
    <property type="term" value="F:ATP binding"/>
    <property type="evidence" value="ECO:0007669"/>
    <property type="project" value="InterPro"/>
</dbReference>
<evidence type="ECO:0000256" key="1">
    <source>
        <dbReference type="ARBA" id="ARBA00000900"/>
    </source>
</evidence>
<feature type="domain" description="Protein kinase" evidence="4">
    <location>
        <begin position="1"/>
        <end position="166"/>
    </location>
</feature>
<dbReference type="InterPro" id="IPR000719">
    <property type="entry name" value="Prot_kinase_dom"/>
</dbReference>
<dbReference type="AlphaFoldDB" id="A0A9K3NH81"/>
<evidence type="ECO:0000256" key="2">
    <source>
        <dbReference type="ARBA" id="ARBA00012483"/>
    </source>
</evidence>
<dbReference type="InterPro" id="IPR011009">
    <property type="entry name" value="Kinase-like_dom_sf"/>
</dbReference>
<dbReference type="PANTHER" id="PTHR45647:SF15">
    <property type="entry name" value="U-BOX DOMAIN-CONTAINING PROTEIN 35"/>
    <property type="match status" value="1"/>
</dbReference>
<organism evidence="5 6">
    <name type="scientific">Helianthus annuus</name>
    <name type="common">Common sunflower</name>
    <dbReference type="NCBI Taxonomy" id="4232"/>
    <lineage>
        <taxon>Eukaryota</taxon>
        <taxon>Viridiplantae</taxon>
        <taxon>Streptophyta</taxon>
        <taxon>Embryophyta</taxon>
        <taxon>Tracheophyta</taxon>
        <taxon>Spermatophyta</taxon>
        <taxon>Magnoliopsida</taxon>
        <taxon>eudicotyledons</taxon>
        <taxon>Gunneridae</taxon>
        <taxon>Pentapetalae</taxon>
        <taxon>asterids</taxon>
        <taxon>campanulids</taxon>
        <taxon>Asterales</taxon>
        <taxon>Asteraceae</taxon>
        <taxon>Asteroideae</taxon>
        <taxon>Heliantheae alliance</taxon>
        <taxon>Heliantheae</taxon>
        <taxon>Helianthus</taxon>
    </lineage>
</organism>
<dbReference type="GO" id="GO:0004672">
    <property type="term" value="F:protein kinase activity"/>
    <property type="evidence" value="ECO:0007669"/>
    <property type="project" value="InterPro"/>
</dbReference>
<comment type="catalytic activity">
    <reaction evidence="1">
        <text>S-ubiquitinyl-[E2 ubiquitin-conjugating enzyme]-L-cysteine + [acceptor protein]-L-lysine = [E2 ubiquitin-conjugating enzyme]-L-cysteine + N(6)-ubiquitinyl-[acceptor protein]-L-lysine.</text>
        <dbReference type="EC" id="2.3.2.27"/>
    </reaction>
</comment>
<dbReference type="GO" id="GO:0061630">
    <property type="term" value="F:ubiquitin protein ligase activity"/>
    <property type="evidence" value="ECO:0007669"/>
    <property type="project" value="UniProtKB-EC"/>
</dbReference>
<sequence length="166" mass="18766">MEFGYESLLDFRSAPYHFLWNPNLWNSGTRLEVLSRIRHPHPLILIGACVDHGCLVYGYMGKREFGRTIIRKNNAPAWELSSTLNFLHNAKPKSIVHRDLNPANILLDKNIQSKIGDVGLSTMLQSGFSSTSTIYNDTSLVGNLCYIDPEYQRTGLVSPKSDVLVW</sequence>
<dbReference type="Gramene" id="mRNA:HanXRQr2_Chr07g0315361">
    <property type="protein sequence ID" value="mRNA:HanXRQr2_Chr07g0315361"/>
    <property type="gene ID" value="HanXRQr2_Chr07g0315361"/>
</dbReference>
<proteinExistence type="predicted"/>
<keyword evidence="5" id="KW-0808">Transferase</keyword>
<keyword evidence="3" id="KW-0833">Ubl conjugation pathway</keyword>
<reference evidence="5" key="1">
    <citation type="journal article" date="2017" name="Nature">
        <title>The sunflower genome provides insights into oil metabolism, flowering and Asterid evolution.</title>
        <authorList>
            <person name="Badouin H."/>
            <person name="Gouzy J."/>
            <person name="Grassa C.J."/>
            <person name="Murat F."/>
            <person name="Staton S.E."/>
            <person name="Cottret L."/>
            <person name="Lelandais-Briere C."/>
            <person name="Owens G.L."/>
            <person name="Carrere S."/>
            <person name="Mayjonade B."/>
            <person name="Legrand L."/>
            <person name="Gill N."/>
            <person name="Kane N.C."/>
            <person name="Bowers J.E."/>
            <person name="Hubner S."/>
            <person name="Bellec A."/>
            <person name="Berard A."/>
            <person name="Berges H."/>
            <person name="Blanchet N."/>
            <person name="Boniface M.C."/>
            <person name="Brunel D."/>
            <person name="Catrice O."/>
            <person name="Chaidir N."/>
            <person name="Claudel C."/>
            <person name="Donnadieu C."/>
            <person name="Faraut T."/>
            <person name="Fievet G."/>
            <person name="Helmstetter N."/>
            <person name="King M."/>
            <person name="Knapp S.J."/>
            <person name="Lai Z."/>
            <person name="Le Paslier M.C."/>
            <person name="Lippi Y."/>
            <person name="Lorenzon L."/>
            <person name="Mandel J.R."/>
            <person name="Marage G."/>
            <person name="Marchand G."/>
            <person name="Marquand E."/>
            <person name="Bret-Mestries E."/>
            <person name="Morien E."/>
            <person name="Nambeesan S."/>
            <person name="Nguyen T."/>
            <person name="Pegot-Espagnet P."/>
            <person name="Pouilly N."/>
            <person name="Raftis F."/>
            <person name="Sallet E."/>
            <person name="Schiex T."/>
            <person name="Thomas J."/>
            <person name="Vandecasteele C."/>
            <person name="Vares D."/>
            <person name="Vear F."/>
            <person name="Vautrin S."/>
            <person name="Crespi M."/>
            <person name="Mangin B."/>
            <person name="Burke J.M."/>
            <person name="Salse J."/>
            <person name="Munos S."/>
            <person name="Vincourt P."/>
            <person name="Rieseberg L.H."/>
            <person name="Langlade N.B."/>
        </authorList>
    </citation>
    <scope>NUCLEOTIDE SEQUENCE</scope>
    <source>
        <tissue evidence="5">Leaves</tissue>
    </source>
</reference>
<keyword evidence="6" id="KW-1185">Reference proteome</keyword>
<gene>
    <name evidence="5" type="ORF">HanXRQr2_Chr07g0315361</name>
</gene>
<dbReference type="Pfam" id="PF00069">
    <property type="entry name" value="Pkinase"/>
    <property type="match status" value="1"/>
</dbReference>
<dbReference type="EMBL" id="MNCJ02000322">
    <property type="protein sequence ID" value="KAF5800377.1"/>
    <property type="molecule type" value="Genomic_DNA"/>
</dbReference>
<comment type="caution">
    <text evidence="5">The sequence shown here is derived from an EMBL/GenBank/DDBJ whole genome shotgun (WGS) entry which is preliminary data.</text>
</comment>
<protein>
    <recommendedName>
        <fullName evidence="2">RING-type E3 ubiquitin transferase</fullName>
        <ecNumber evidence="2">2.3.2.27</ecNumber>
    </recommendedName>
</protein>
<dbReference type="Gene3D" id="1.10.510.10">
    <property type="entry name" value="Transferase(Phosphotransferase) domain 1"/>
    <property type="match status" value="1"/>
</dbReference>
<dbReference type="Proteomes" id="UP000215914">
    <property type="component" value="Unassembled WGS sequence"/>
</dbReference>
<dbReference type="EC" id="2.3.2.27" evidence="2"/>
<evidence type="ECO:0000256" key="3">
    <source>
        <dbReference type="ARBA" id="ARBA00022786"/>
    </source>
</evidence>
<dbReference type="SUPFAM" id="SSF56112">
    <property type="entry name" value="Protein kinase-like (PK-like)"/>
    <property type="match status" value="1"/>
</dbReference>
<dbReference type="PANTHER" id="PTHR45647">
    <property type="entry name" value="OS02G0152300 PROTEIN"/>
    <property type="match status" value="1"/>
</dbReference>
<dbReference type="InterPro" id="IPR051348">
    <property type="entry name" value="U-box_ubiquitin_ligases"/>
</dbReference>
<accession>A0A9K3NH81</accession>
<evidence type="ECO:0000313" key="6">
    <source>
        <dbReference type="Proteomes" id="UP000215914"/>
    </source>
</evidence>